<dbReference type="AlphaFoldDB" id="A0A917PHZ2"/>
<sequence>MRDGDSEVSGAGIATWAERVLSGDAVEVVVTDVASDGVGCRGTRRVAAGRAASGAS</sequence>
<reference evidence="1" key="2">
    <citation type="submission" date="2020-09" db="EMBL/GenBank/DDBJ databases">
        <authorList>
            <person name="Sun Q."/>
            <person name="Zhou Y."/>
        </authorList>
    </citation>
    <scope>NUCLEOTIDE SEQUENCE</scope>
    <source>
        <strain evidence="1">CGMCC 1.8984</strain>
    </source>
</reference>
<accession>A0A917PHZ2</accession>
<dbReference type="EMBL" id="BMMD01000008">
    <property type="protein sequence ID" value="GGJ79036.1"/>
    <property type="molecule type" value="Genomic_DNA"/>
</dbReference>
<organism evidence="1 2">
    <name type="scientific">Agromyces bauzanensis</name>
    <dbReference type="NCBI Taxonomy" id="1308924"/>
    <lineage>
        <taxon>Bacteria</taxon>
        <taxon>Bacillati</taxon>
        <taxon>Actinomycetota</taxon>
        <taxon>Actinomycetes</taxon>
        <taxon>Micrococcales</taxon>
        <taxon>Microbacteriaceae</taxon>
        <taxon>Agromyces</taxon>
    </lineage>
</organism>
<dbReference type="Proteomes" id="UP000636956">
    <property type="component" value="Unassembled WGS sequence"/>
</dbReference>
<gene>
    <name evidence="1" type="ORF">GCM10011372_16750</name>
</gene>
<keyword evidence="2" id="KW-1185">Reference proteome</keyword>
<evidence type="ECO:0000313" key="1">
    <source>
        <dbReference type="EMBL" id="GGJ79036.1"/>
    </source>
</evidence>
<dbReference type="RefSeq" id="WP_188742986.1">
    <property type="nucleotide sequence ID" value="NZ_BAABFW010000001.1"/>
</dbReference>
<evidence type="ECO:0008006" key="3">
    <source>
        <dbReference type="Google" id="ProtNLM"/>
    </source>
</evidence>
<proteinExistence type="predicted"/>
<comment type="caution">
    <text evidence="1">The sequence shown here is derived from an EMBL/GenBank/DDBJ whole genome shotgun (WGS) entry which is preliminary data.</text>
</comment>
<protein>
    <recommendedName>
        <fullName evidence="3">TRAM domain-containing protein</fullName>
    </recommendedName>
</protein>
<evidence type="ECO:0000313" key="2">
    <source>
        <dbReference type="Proteomes" id="UP000636956"/>
    </source>
</evidence>
<name>A0A917PHZ2_9MICO</name>
<reference evidence="1" key="1">
    <citation type="journal article" date="2014" name="Int. J. Syst. Evol. Microbiol.">
        <title>Complete genome sequence of Corynebacterium casei LMG S-19264T (=DSM 44701T), isolated from a smear-ripened cheese.</title>
        <authorList>
            <consortium name="US DOE Joint Genome Institute (JGI-PGF)"/>
            <person name="Walter F."/>
            <person name="Albersmeier A."/>
            <person name="Kalinowski J."/>
            <person name="Ruckert C."/>
        </authorList>
    </citation>
    <scope>NUCLEOTIDE SEQUENCE</scope>
    <source>
        <strain evidence="1">CGMCC 1.8984</strain>
    </source>
</reference>